<comment type="caution">
    <text evidence="2">The sequence shown here is derived from an EMBL/GenBank/DDBJ whole genome shotgun (WGS) entry which is preliminary data.</text>
</comment>
<accession>A0A2A4I0W5</accession>
<evidence type="ECO:0000259" key="1">
    <source>
        <dbReference type="SMART" id="SM00014"/>
    </source>
</evidence>
<sequence>MGGKAKKKAQRLATAEHRAERPLLALASTPLIRMLSPAAKAADEPQLLALGIGTFALGTVLRRHTMARSGARMVASHLLATGIKTALKAGVDRARPTAAAKGGATLRKGHGTADTARNAFPSGHAAGAVAVAQAAAHEAPGVATPARLAAGAAGALQVTRGAHYLTDVAAGAAIGWLSERLAGWAVGTAERYVAQRAARADDAGALAEVEAHPS</sequence>
<evidence type="ECO:0000313" key="2">
    <source>
        <dbReference type="EMBL" id="PCG10260.1"/>
    </source>
</evidence>
<protein>
    <submittedName>
        <fullName evidence="2">PA-phosphatase</fullName>
    </submittedName>
</protein>
<dbReference type="SMART" id="SM00014">
    <property type="entry name" value="acidPPc"/>
    <property type="match status" value="1"/>
</dbReference>
<keyword evidence="3" id="KW-1185">Reference proteome</keyword>
<proteinExistence type="predicted"/>
<dbReference type="EMBL" id="NWVD01000001">
    <property type="protein sequence ID" value="PCG10260.1"/>
    <property type="molecule type" value="Genomic_DNA"/>
</dbReference>
<dbReference type="Gene3D" id="1.20.144.10">
    <property type="entry name" value="Phosphatidic acid phosphatase type 2/haloperoxidase"/>
    <property type="match status" value="1"/>
</dbReference>
<reference evidence="2 3" key="1">
    <citation type="submission" date="2017-09" db="EMBL/GenBank/DDBJ databases">
        <title>Sphingomonas ginsenosidimutans KACC 14949, whole genome shotgun sequence.</title>
        <authorList>
            <person name="Feng G."/>
            <person name="Zhu H."/>
        </authorList>
    </citation>
    <scope>NUCLEOTIDE SEQUENCE [LARGE SCALE GENOMIC DNA]</scope>
    <source>
        <strain evidence="2 3">KACC 14949</strain>
    </source>
</reference>
<dbReference type="InterPro" id="IPR000326">
    <property type="entry name" value="PAP2/HPO"/>
</dbReference>
<dbReference type="AlphaFoldDB" id="A0A2A4I0W5"/>
<dbReference type="InterPro" id="IPR036938">
    <property type="entry name" value="PAP2/HPO_sf"/>
</dbReference>
<feature type="domain" description="Phosphatidic acid phosphatase type 2/haloperoxidase" evidence="1">
    <location>
        <begin position="71"/>
        <end position="183"/>
    </location>
</feature>
<name>A0A2A4I0W5_9SPHN</name>
<gene>
    <name evidence="2" type="ORF">COA17_02080</name>
</gene>
<dbReference type="Proteomes" id="UP000218784">
    <property type="component" value="Unassembled WGS sequence"/>
</dbReference>
<dbReference type="RefSeq" id="WP_096609877.1">
    <property type="nucleotide sequence ID" value="NZ_NWVD01000001.1"/>
</dbReference>
<dbReference type="SUPFAM" id="SSF48317">
    <property type="entry name" value="Acid phosphatase/Vanadium-dependent haloperoxidase"/>
    <property type="match status" value="1"/>
</dbReference>
<organism evidence="2 3">
    <name type="scientific">Sphingomonas ginsenosidimutans</name>
    <dbReference type="NCBI Taxonomy" id="862134"/>
    <lineage>
        <taxon>Bacteria</taxon>
        <taxon>Pseudomonadati</taxon>
        <taxon>Pseudomonadota</taxon>
        <taxon>Alphaproteobacteria</taxon>
        <taxon>Sphingomonadales</taxon>
        <taxon>Sphingomonadaceae</taxon>
        <taxon>Sphingomonas</taxon>
    </lineage>
</organism>
<evidence type="ECO:0000313" key="3">
    <source>
        <dbReference type="Proteomes" id="UP000218784"/>
    </source>
</evidence>
<dbReference type="Pfam" id="PF01569">
    <property type="entry name" value="PAP2"/>
    <property type="match status" value="1"/>
</dbReference>